<dbReference type="RefSeq" id="WP_369744483.1">
    <property type="nucleotide sequence ID" value="NZ_CP165735.1"/>
</dbReference>
<feature type="transmembrane region" description="Helical" evidence="2">
    <location>
        <begin position="16"/>
        <end position="40"/>
    </location>
</feature>
<evidence type="ECO:0000256" key="1">
    <source>
        <dbReference type="ARBA" id="ARBA00006845"/>
    </source>
</evidence>
<sequence>MMDPETFLELPTDTSFMLLAASAAASADLLCSLTSAGVVVRTLRGRKMRERQSLMDEVGAALQFPSYFGENWDALDECLSDLDWMLPVTSLALLIQDAEQVLADENPDQLQIFVSLLRNAISTFAEAVELGEVWDRPPIPFHVVLQADPKAAAVASQRWETAGGSLMLLNVPDKPAGQF</sequence>
<protein>
    <submittedName>
        <fullName evidence="4">Barstar family protein</fullName>
    </submittedName>
</protein>
<feature type="domain" description="Barstar (barnase inhibitor)" evidence="3">
    <location>
        <begin position="40"/>
        <end position="145"/>
    </location>
</feature>
<evidence type="ECO:0000259" key="3">
    <source>
        <dbReference type="Pfam" id="PF01337"/>
    </source>
</evidence>
<dbReference type="Pfam" id="PF01337">
    <property type="entry name" value="Barstar"/>
    <property type="match status" value="1"/>
</dbReference>
<gene>
    <name evidence="4" type="ORF">ABQM86_11680</name>
</gene>
<organism evidence="4">
    <name type="scientific">Paenarthrobacter sp. AMU7</name>
    <dbReference type="NCBI Taxonomy" id="3162492"/>
    <lineage>
        <taxon>Bacteria</taxon>
        <taxon>Bacillati</taxon>
        <taxon>Actinomycetota</taxon>
        <taxon>Actinomycetes</taxon>
        <taxon>Micrococcales</taxon>
        <taxon>Micrococcaceae</taxon>
        <taxon>Paenarthrobacter</taxon>
    </lineage>
</organism>
<dbReference type="AlphaFoldDB" id="A0AB39YJ81"/>
<dbReference type="InterPro" id="IPR035905">
    <property type="entry name" value="Barstar-like_sf"/>
</dbReference>
<keyword evidence="2" id="KW-1133">Transmembrane helix</keyword>
<keyword evidence="2" id="KW-0812">Transmembrane</keyword>
<reference evidence="4" key="1">
    <citation type="submission" date="2024-07" db="EMBL/GenBank/DDBJ databases">
        <authorList>
            <person name="Li J."/>
            <person name="Wei H."/>
            <person name="Ma J."/>
        </authorList>
    </citation>
    <scope>NUCLEOTIDE SEQUENCE</scope>
    <source>
        <strain evidence="4">AMU7</strain>
    </source>
</reference>
<keyword evidence="2" id="KW-0472">Membrane</keyword>
<name>A0AB39YJ81_9MICC</name>
<dbReference type="Gene3D" id="3.30.370.10">
    <property type="entry name" value="Barstar-like"/>
    <property type="match status" value="1"/>
</dbReference>
<dbReference type="EMBL" id="CP165735">
    <property type="protein sequence ID" value="XDV69655.1"/>
    <property type="molecule type" value="Genomic_DNA"/>
</dbReference>
<accession>A0AB39YJ81</accession>
<evidence type="ECO:0000256" key="2">
    <source>
        <dbReference type="SAM" id="Phobius"/>
    </source>
</evidence>
<proteinExistence type="inferred from homology"/>
<comment type="similarity">
    <text evidence="1">Belongs to the barstar family.</text>
</comment>
<evidence type="ECO:0000313" key="4">
    <source>
        <dbReference type="EMBL" id="XDV69655.1"/>
    </source>
</evidence>
<dbReference type="SUPFAM" id="SSF52038">
    <property type="entry name" value="Barstar-related"/>
    <property type="match status" value="1"/>
</dbReference>
<dbReference type="InterPro" id="IPR000468">
    <property type="entry name" value="Barstar"/>
</dbReference>